<dbReference type="InterPro" id="IPR003776">
    <property type="entry name" value="YcaO-like_dom"/>
</dbReference>
<dbReference type="HOGENOM" id="CLU_444738_0_0_11"/>
<feature type="domain" description="YcaO" evidence="1">
    <location>
        <begin position="346"/>
        <end position="627"/>
    </location>
</feature>
<dbReference type="KEGG" id="tbi:Tbis_0554"/>
<keyword evidence="3" id="KW-1185">Reference proteome</keyword>
<dbReference type="AlphaFoldDB" id="D6Y506"/>
<evidence type="ECO:0000313" key="2">
    <source>
        <dbReference type="EMBL" id="ADG87281.1"/>
    </source>
</evidence>
<dbReference type="EMBL" id="CP001874">
    <property type="protein sequence ID" value="ADG87281.1"/>
    <property type="molecule type" value="Genomic_DNA"/>
</dbReference>
<dbReference type="Pfam" id="PF02624">
    <property type="entry name" value="YcaO"/>
    <property type="match status" value="1"/>
</dbReference>
<gene>
    <name evidence="2" type="ordered locus">Tbis_0554</name>
</gene>
<name>D6Y506_THEBD</name>
<dbReference type="Proteomes" id="UP000006640">
    <property type="component" value="Chromosome"/>
</dbReference>
<evidence type="ECO:0000313" key="3">
    <source>
        <dbReference type="Proteomes" id="UP000006640"/>
    </source>
</evidence>
<dbReference type="eggNOG" id="COG1944">
    <property type="taxonomic scope" value="Bacteria"/>
</dbReference>
<dbReference type="SMR" id="D6Y506"/>
<reference evidence="2 3" key="1">
    <citation type="submission" date="2010-01" db="EMBL/GenBank/DDBJ databases">
        <title>The complete genome of Thermobispora bispora DSM 43833.</title>
        <authorList>
            <consortium name="US DOE Joint Genome Institute (JGI-PGF)"/>
            <person name="Lucas S."/>
            <person name="Copeland A."/>
            <person name="Lapidus A."/>
            <person name="Glavina del Rio T."/>
            <person name="Dalin E."/>
            <person name="Tice H."/>
            <person name="Bruce D."/>
            <person name="Goodwin L."/>
            <person name="Pitluck S."/>
            <person name="Kyrpides N."/>
            <person name="Mavromatis K."/>
            <person name="Ivanova N."/>
            <person name="Mikhailova N."/>
            <person name="Chertkov O."/>
            <person name="Brettin T."/>
            <person name="Detter J.C."/>
            <person name="Han C."/>
            <person name="Larimer F."/>
            <person name="Land M."/>
            <person name="Hauser L."/>
            <person name="Markowitz V."/>
            <person name="Cheng J.-F."/>
            <person name="Hugenholtz P."/>
            <person name="Woyke T."/>
            <person name="Wu D."/>
            <person name="Jando M."/>
            <person name="Schneider S."/>
            <person name="Klenk H.-P."/>
            <person name="Eisen J.A."/>
        </authorList>
    </citation>
    <scope>NUCLEOTIDE SEQUENCE [LARGE SCALE GENOMIC DNA]</scope>
    <source>
        <strain evidence="3">ATCC 19993 / DSM 43833 / CBS 139.67 / JCM 10125 / KCTC 9307 / NBRC 14880 / R51</strain>
    </source>
</reference>
<proteinExistence type="predicted"/>
<accession>D6Y506</accession>
<evidence type="ECO:0000259" key="1">
    <source>
        <dbReference type="PROSITE" id="PS51664"/>
    </source>
</evidence>
<protein>
    <recommendedName>
        <fullName evidence="1">YcaO domain-containing protein</fullName>
    </recommendedName>
</protein>
<dbReference type="RefSeq" id="WP_013130814.1">
    <property type="nucleotide sequence ID" value="NC_014165.1"/>
</dbReference>
<dbReference type="STRING" id="469371.Tbis_0554"/>
<dbReference type="OrthoDB" id="4219774at2"/>
<organism evidence="2 3">
    <name type="scientific">Thermobispora bispora (strain ATCC 19993 / DSM 43833 / CBS 139.67 / JCM 10125 / KCTC 9307 / NBRC 14880 / R51)</name>
    <dbReference type="NCBI Taxonomy" id="469371"/>
    <lineage>
        <taxon>Bacteria</taxon>
        <taxon>Bacillati</taxon>
        <taxon>Actinomycetota</taxon>
        <taxon>Actinomycetes</taxon>
        <taxon>Streptosporangiales</taxon>
        <taxon>Streptosporangiaceae</taxon>
        <taxon>Thermobispora</taxon>
    </lineage>
</organism>
<sequence>MIPARPVLTPGVRYAPTSDGVAFLTRDGIVSITGVSIHRWIDRIAPHLTGERSVAELTDGLAPERRAFVLRLLQALADRGLIIDAAGGREPRLERGTACALHVTETCGPYRESLPKLARSLADALTRAGLDVRLASASEPCDPERCHALVHLTAADEVGLAAAERLDRLSERWGVPIAHVVVWGGEIWRTEAGTVGEDGLPLAAGWRRLTALRPDTEERVPISPTAAVVVAGQVAADVRDRLTTATRAGRRPRLHVVEPARLTCRAHHFIPHFHTMPLTGDAPLAEELTEEEFSRRAAALMDDRTGVFTEIAEGDFGQLPLHVAVTTVADPVGLLGPAGDRPRVIGVGPDFATARYRTARAAIALYGLLAVDPRRLVDADGEPLAGPRTSAAELEDLLGRIRAGGLPAFVRAEDVRGGPPRLLPASSVFPFATARALLAGTVPTGTAVGYSEEGALRAALLDHCRERTLADLASRRVARLTPDTAPSDPVTARYLAFLRAIGLPFDVLDATGPLGVPVYVGVLDGRVVAAEAGASPGEAFRSVLEGILRGLQGIPAARSLPDTLPPVLPEAMAVPDGSPLSAEALAAALARAGLSVSVVRLDHDRRVHALIPHCVRVMVTGEESAHV</sequence>
<dbReference type="PROSITE" id="PS51664">
    <property type="entry name" value="YCAO"/>
    <property type="match status" value="1"/>
</dbReference>